<evidence type="ECO:0000256" key="1">
    <source>
        <dbReference type="SAM" id="MobiDB-lite"/>
    </source>
</evidence>
<name>A0A563D9D6_9FLAO</name>
<reference evidence="3 4" key="1">
    <citation type="submission" date="2019-02" db="EMBL/GenBank/DDBJ databases">
        <title>Apibacter muscae sp. nov.: a novel member of the house fly microbiota.</title>
        <authorList>
            <person name="Park R."/>
        </authorList>
    </citation>
    <scope>NUCLEOTIDE SEQUENCE [LARGE SCALE GENOMIC DNA]</scope>
    <source>
        <strain evidence="3 4">AL1</strain>
    </source>
</reference>
<keyword evidence="2" id="KW-1133">Transmembrane helix</keyword>
<feature type="region of interest" description="Disordered" evidence="1">
    <location>
        <begin position="1474"/>
        <end position="1504"/>
    </location>
</feature>
<feature type="compositionally biased region" description="Basic and acidic residues" evidence="1">
    <location>
        <begin position="1474"/>
        <end position="1496"/>
    </location>
</feature>
<gene>
    <name evidence="3" type="ORF">ETU09_09675</name>
</gene>
<comment type="caution">
    <text evidence="3">The sequence shown here is derived from an EMBL/GenBank/DDBJ whole genome shotgun (WGS) entry which is preliminary data.</text>
</comment>
<proteinExistence type="predicted"/>
<evidence type="ECO:0000256" key="2">
    <source>
        <dbReference type="SAM" id="Phobius"/>
    </source>
</evidence>
<feature type="transmembrane region" description="Helical" evidence="2">
    <location>
        <begin position="16"/>
        <end position="37"/>
    </location>
</feature>
<evidence type="ECO:0008006" key="5">
    <source>
        <dbReference type="Google" id="ProtNLM"/>
    </source>
</evidence>
<protein>
    <recommendedName>
        <fullName evidence="5">Translocation/assembly module TamB</fullName>
    </recommendedName>
</protein>
<sequence length="1504" mass="167180">MAKLKIKNIFTKILKGALYSLGFFFVIAISLLIILNIPSVKEKIAQKALSFLNDKFKTEISVQRIEVDYLGNIILHDAMVKDHHQHEFIQIKELKAYANTISLLKNILIKKVNDIEIDQITLNKPIVQVITYKGENTDNFNKFITKFKSDEPSNKDFKLKLKVELVDGKLSIVNQNLPTNDQYWLDASQLYLKAPSISVFNSDVQVTVDELRFKGIRRNESYDVSKIKGKVHYSDTKLAFEDLFFQTDTSLLLGKLIFSYAKENGMTNFSDHVNWDLDLKPGSKISGKDIRYFVKDWDSNSTMVASSKAEGTLNNLKLINPIISSENTIYSAPYLFIKDMASSDKEKSISLLTEKAHLQTSYTSLTKWLPKFISSKVPEVFSNVGIANYKGDFSLDKQEILVKGTVVSSIGEVIADVQLSNYSGNVPTYKGTLNTHHLNLAPFTKTSALGPITSKISFDGKGFDMNHLDTKFDAYLSNLQMNNREIHGISVVGKINNKIFKGNINTNDQHVAFNFEGNLDFSQKTIKTTFDAEINKLDISYFTNVVDKNTIFRGDVNADVKFSTIDDVLGKINITSITITKDSIPIPYNDINIQTSMDNGLRNLDIFSPNMLTANIYGNYKLNEVPAMLQEGVGSLLVNYKPKKAFKGKEFSFILDVQKDLFDLLMIKANISPGTTLTGRYIGDKNQLQVQMISEYVYYDNIKLKNPNIFINTADSLKQFMGNLSSLSIGNNSINDLNFSGFKRNDSLFASTKFNYGKTKDNKTNFDLNLYQTRKGNDVIFGFKPSDIEMPQTVWTLNPEFKSNEAIAIYNTITGKLSLQKIGLRSTDSEIMLTGEYSSNDNYNFDLDLNNVLLEKVIPANLLKDMTFEGVASGTVEILKTSKEFKPIVDFEIKGLKFNKEALGNLDVDAIYNSLENKYEIDAQLEDSKGKHFLVNGYIQNKKGLPAQLDINLIANEMNAAPIGSFLQSILSRFRGTATGEVHITGDITNPKYQGILTMSKVGFKLNFTGVDYELTKDQDLQISDGIFLLDNIELRDTKDGTIGNVFGPLMTKNFSEWGMDLEFSTNRLLVLNTTITDNDLFFGTVYASGNFSLTGSTASGIQLSAKATALNGSSLTINSSSTTNATDISYIKFLPEQKDEDAPVSEQKPPTGFSINAEVTAHSNSVVKIIISDETGDNIEVRGNTENLKFKMNQSGVITMDGTYTIAENSKYYYKMFLNKDFNITPGSTIRWENQAPTAAIMDIKATYSKSVSNIGAYLGIGTVPASNVTVTALLTGNLAKPEISFDINADVSSSIAEQLKTKLNNNEGEKFNQVAGIVLFGNFIASNMGGSSYASSAYDVVLKQLTSVINNINNSFSLNASYNAGSKVDNTSDRISLDPTLHLNKRLSIIGSVNMPLEQKSAADVWTYGAKINYDVSTDADGSLIISGFSKPSTFGLETSLLSNSGADNQAYGGSIIYKRSFNSFKELFKKKDTKKDQDKDKSKKEENSAKKDTLSYLKFMK</sequence>
<evidence type="ECO:0000313" key="4">
    <source>
        <dbReference type="Proteomes" id="UP000319499"/>
    </source>
</evidence>
<evidence type="ECO:0000313" key="3">
    <source>
        <dbReference type="EMBL" id="TWP26820.1"/>
    </source>
</evidence>
<dbReference type="RefSeq" id="WP_146293374.1">
    <property type="nucleotide sequence ID" value="NZ_SELH01000025.1"/>
</dbReference>
<accession>A0A563D9D6</accession>
<dbReference type="Proteomes" id="UP000319499">
    <property type="component" value="Unassembled WGS sequence"/>
</dbReference>
<keyword evidence="2" id="KW-0472">Membrane</keyword>
<keyword evidence="2" id="KW-0812">Transmembrane</keyword>
<keyword evidence="4" id="KW-1185">Reference proteome</keyword>
<dbReference type="OrthoDB" id="680700at2"/>
<organism evidence="3 4">
    <name type="scientific">Apibacter muscae</name>
    <dbReference type="NCBI Taxonomy" id="2509004"/>
    <lineage>
        <taxon>Bacteria</taxon>
        <taxon>Pseudomonadati</taxon>
        <taxon>Bacteroidota</taxon>
        <taxon>Flavobacteriia</taxon>
        <taxon>Flavobacteriales</taxon>
        <taxon>Weeksellaceae</taxon>
        <taxon>Apibacter</taxon>
    </lineage>
</organism>
<dbReference type="EMBL" id="SELH01000025">
    <property type="protein sequence ID" value="TWP26820.1"/>
    <property type="molecule type" value="Genomic_DNA"/>
</dbReference>